<feature type="compositionally biased region" description="Basic residues" evidence="1">
    <location>
        <begin position="56"/>
        <end position="66"/>
    </location>
</feature>
<keyword evidence="4" id="KW-1185">Reference proteome</keyword>
<feature type="region of interest" description="Disordered" evidence="1">
    <location>
        <begin position="1"/>
        <end position="453"/>
    </location>
</feature>
<accession>A0A1M2VW12</accession>
<name>A0A1M2VW12_TRAPU</name>
<evidence type="ECO:0000256" key="1">
    <source>
        <dbReference type="SAM" id="MobiDB-lite"/>
    </source>
</evidence>
<dbReference type="Pfam" id="PF20149">
    <property type="entry name" value="DUF6532"/>
    <property type="match status" value="1"/>
</dbReference>
<evidence type="ECO:0000313" key="3">
    <source>
        <dbReference type="EMBL" id="OJT11722.1"/>
    </source>
</evidence>
<dbReference type="OrthoDB" id="3257342at2759"/>
<organism evidence="3 4">
    <name type="scientific">Trametes pubescens</name>
    <name type="common">White-rot fungus</name>
    <dbReference type="NCBI Taxonomy" id="154538"/>
    <lineage>
        <taxon>Eukaryota</taxon>
        <taxon>Fungi</taxon>
        <taxon>Dikarya</taxon>
        <taxon>Basidiomycota</taxon>
        <taxon>Agaricomycotina</taxon>
        <taxon>Agaricomycetes</taxon>
        <taxon>Polyporales</taxon>
        <taxon>Polyporaceae</taxon>
        <taxon>Trametes</taxon>
    </lineage>
</organism>
<protein>
    <recommendedName>
        <fullName evidence="2">DUF6532 domain-containing protein</fullName>
    </recommendedName>
</protein>
<evidence type="ECO:0000259" key="2">
    <source>
        <dbReference type="Pfam" id="PF20149"/>
    </source>
</evidence>
<dbReference type="AlphaFoldDB" id="A0A1M2VW12"/>
<dbReference type="EMBL" id="MNAD01000587">
    <property type="protein sequence ID" value="OJT11722.1"/>
    <property type="molecule type" value="Genomic_DNA"/>
</dbReference>
<reference evidence="3 4" key="1">
    <citation type="submission" date="2016-10" db="EMBL/GenBank/DDBJ databases">
        <title>Genome sequence of the basidiomycete white-rot fungus Trametes pubescens.</title>
        <authorList>
            <person name="Makela M.R."/>
            <person name="Granchi Z."/>
            <person name="Peng M."/>
            <person name="De Vries R.P."/>
            <person name="Grigoriev I."/>
            <person name="Riley R."/>
            <person name="Hilden K."/>
        </authorList>
    </citation>
    <scope>NUCLEOTIDE SEQUENCE [LARGE SCALE GENOMIC DNA]</scope>
    <source>
        <strain evidence="3 4">FBCC735</strain>
    </source>
</reference>
<feature type="compositionally biased region" description="Polar residues" evidence="1">
    <location>
        <begin position="205"/>
        <end position="224"/>
    </location>
</feature>
<comment type="caution">
    <text evidence="3">The sequence shown here is derived from an EMBL/GenBank/DDBJ whole genome shotgun (WGS) entry which is preliminary data.</text>
</comment>
<dbReference type="Proteomes" id="UP000184267">
    <property type="component" value="Unassembled WGS sequence"/>
</dbReference>
<proteinExistence type="predicted"/>
<dbReference type="STRING" id="154538.A0A1M2VW12"/>
<evidence type="ECO:0000313" key="4">
    <source>
        <dbReference type="Proteomes" id="UP000184267"/>
    </source>
</evidence>
<feature type="domain" description="DUF6532" evidence="2">
    <location>
        <begin position="464"/>
        <end position="619"/>
    </location>
</feature>
<sequence>MPPTKDNPDEPARSGRPRKPTEKGKLYAEARGGANKNSSKTPEKATNTPTAGKEKKTTKKKDKGKARAAPSAKDKSTNGGAHKHQDEFRIQTLPANRTSDKANTIDLRVHARPLPRSSGSLQTMSVSKQSEKPRQSPSVSASTGSRRLSKDMAAKLAAMKNPYVSYSRHGSPASGRSLPHTGRSSQPPSRSHGDDVGSHEYAMYSQASQKSRASFAGSSTNPTDQGPPPPPHRNPETLREYNVSTSHRLQNFGQLPMSRADHAYGRDSQEDSNTMFDYSDHPRARAQALAYAPEHAQSSQGNVTSGRVRNRDASALFEDDGYKTPYDNDSDRHGSLPPHTSFRDDVAGAWSPEAHGDRSGHAQGMRRRQPSEISYDEDSAPHQGPAQRRRTASPPYAEGASSPPRVGSDVDHNNDDEDNNEDQDDEDEADPSRPDFPKVQRLTVSARSKQGDYDEEAQEAMALAVVHFKGMIMSEHAYPGKLTDRIWATTAWYRAVEQLHIELAPNQDIARYSWILRGELKVVAQGYVPGYYGFRPLVDPATQDYNRQLAATLSRNRTFTYQTINKGSDDHDGLYEAPVIQMIINRVFYKHASDDGVLLHDIYHPFPLKGLALVLAAVRLRE</sequence>
<dbReference type="OMA" id="GSHEYAM"/>
<feature type="compositionally biased region" description="Basic and acidic residues" evidence="1">
    <location>
        <begin position="1"/>
        <end position="28"/>
    </location>
</feature>
<feature type="compositionally biased region" description="Polar residues" evidence="1">
    <location>
        <begin position="296"/>
        <end position="307"/>
    </location>
</feature>
<dbReference type="InterPro" id="IPR045341">
    <property type="entry name" value="DUF6532"/>
</dbReference>
<feature type="compositionally biased region" description="Polar residues" evidence="1">
    <location>
        <begin position="242"/>
        <end position="253"/>
    </location>
</feature>
<gene>
    <name evidence="3" type="ORF">TRAPUB_11784</name>
</gene>
<feature type="compositionally biased region" description="Polar residues" evidence="1">
    <location>
        <begin position="135"/>
        <end position="146"/>
    </location>
</feature>
<feature type="compositionally biased region" description="Polar residues" evidence="1">
    <location>
        <begin position="117"/>
        <end position="128"/>
    </location>
</feature>
<feature type="compositionally biased region" description="Basic and acidic residues" evidence="1">
    <location>
        <begin position="259"/>
        <end position="269"/>
    </location>
</feature>
<feature type="compositionally biased region" description="Polar residues" evidence="1">
    <location>
        <begin position="35"/>
        <end position="47"/>
    </location>
</feature>
<feature type="compositionally biased region" description="Acidic residues" evidence="1">
    <location>
        <begin position="414"/>
        <end position="429"/>
    </location>
</feature>